<keyword evidence="2" id="KW-1185">Reference proteome</keyword>
<comment type="caution">
    <text evidence="1">The sequence shown here is derived from an EMBL/GenBank/DDBJ whole genome shotgun (WGS) entry which is preliminary data.</text>
</comment>
<proteinExistence type="predicted"/>
<gene>
    <name evidence="1" type="ORF">EYF80_034068</name>
</gene>
<protein>
    <submittedName>
        <fullName evidence="1">Uncharacterized protein</fullName>
    </submittedName>
</protein>
<evidence type="ECO:0000313" key="2">
    <source>
        <dbReference type="Proteomes" id="UP000314294"/>
    </source>
</evidence>
<reference evidence="1 2" key="1">
    <citation type="submission" date="2019-03" db="EMBL/GenBank/DDBJ databases">
        <title>First draft genome of Liparis tanakae, snailfish: a comprehensive survey of snailfish specific genes.</title>
        <authorList>
            <person name="Kim W."/>
            <person name="Song I."/>
            <person name="Jeong J.-H."/>
            <person name="Kim D."/>
            <person name="Kim S."/>
            <person name="Ryu S."/>
            <person name="Song J.Y."/>
            <person name="Lee S.K."/>
        </authorList>
    </citation>
    <scope>NUCLEOTIDE SEQUENCE [LARGE SCALE GENOMIC DNA]</scope>
    <source>
        <tissue evidence="1">Muscle</tissue>
    </source>
</reference>
<dbReference type="AlphaFoldDB" id="A0A4Z2GSE9"/>
<name>A0A4Z2GSE9_9TELE</name>
<dbReference type="EMBL" id="SRLO01000448">
    <property type="protein sequence ID" value="TNN55703.1"/>
    <property type="molecule type" value="Genomic_DNA"/>
</dbReference>
<dbReference type="Proteomes" id="UP000314294">
    <property type="component" value="Unassembled WGS sequence"/>
</dbReference>
<evidence type="ECO:0000313" key="1">
    <source>
        <dbReference type="EMBL" id="TNN55703.1"/>
    </source>
</evidence>
<sequence length="82" mass="9096">MWRSTSSVTHDTFAVINDGLVALALRVARTATARDGSSVSARAQRQKHGCNMWRQDGALMNEVMGALHKQRWRLPGLVRPPV</sequence>
<organism evidence="1 2">
    <name type="scientific">Liparis tanakae</name>
    <name type="common">Tanaka's snailfish</name>
    <dbReference type="NCBI Taxonomy" id="230148"/>
    <lineage>
        <taxon>Eukaryota</taxon>
        <taxon>Metazoa</taxon>
        <taxon>Chordata</taxon>
        <taxon>Craniata</taxon>
        <taxon>Vertebrata</taxon>
        <taxon>Euteleostomi</taxon>
        <taxon>Actinopterygii</taxon>
        <taxon>Neopterygii</taxon>
        <taxon>Teleostei</taxon>
        <taxon>Neoteleostei</taxon>
        <taxon>Acanthomorphata</taxon>
        <taxon>Eupercaria</taxon>
        <taxon>Perciformes</taxon>
        <taxon>Cottioidei</taxon>
        <taxon>Cottales</taxon>
        <taxon>Liparidae</taxon>
        <taxon>Liparis</taxon>
    </lineage>
</organism>
<accession>A0A4Z2GSE9</accession>